<proteinExistence type="predicted"/>
<comment type="caution">
    <text evidence="4">The sequence shown here is derived from an EMBL/GenBank/DDBJ whole genome shotgun (WGS) entry which is preliminary data.</text>
</comment>
<evidence type="ECO:0000256" key="1">
    <source>
        <dbReference type="SAM" id="MobiDB-lite"/>
    </source>
</evidence>
<feature type="chain" id="PRO_5016025679" description="IPT/TIG domain-containing protein" evidence="3">
    <location>
        <begin position="39"/>
        <end position="398"/>
    </location>
</feature>
<feature type="transmembrane region" description="Helical" evidence="2">
    <location>
        <begin position="346"/>
        <end position="372"/>
    </location>
</feature>
<evidence type="ECO:0008006" key="6">
    <source>
        <dbReference type="Google" id="ProtNLM"/>
    </source>
</evidence>
<protein>
    <recommendedName>
        <fullName evidence="6">IPT/TIG domain-containing protein</fullName>
    </recommendedName>
</protein>
<dbReference type="Proteomes" id="UP000247980">
    <property type="component" value="Unassembled WGS sequence"/>
</dbReference>
<evidence type="ECO:0000313" key="4">
    <source>
        <dbReference type="EMBL" id="PYI40011.1"/>
    </source>
</evidence>
<organism evidence="4 5">
    <name type="scientific">Arthrobacter psychrolactophilus</name>
    <dbReference type="NCBI Taxonomy" id="92442"/>
    <lineage>
        <taxon>Bacteria</taxon>
        <taxon>Bacillati</taxon>
        <taxon>Actinomycetota</taxon>
        <taxon>Actinomycetes</taxon>
        <taxon>Micrococcales</taxon>
        <taxon>Micrococcaceae</taxon>
        <taxon>Arthrobacter</taxon>
    </lineage>
</organism>
<sequence>MTAPQKMHGRRGIRAAAITLALAATPLLLGIPASPAAAAGNISIASSLGNGAAAADAATTITVSGSGLQSIPKAFGGIYVVFGYAPNTSSWAPSQGGKSGSDFFYVADSQSKDNSGYQRFVAFPGSSTAESANGGTLTADGSFSLSMVIPGPIFSAESASGGSETFDCREVQCGIFTFGAHGVINSNNESFAPISFASAAGQIAQLPVASGDSLAENPAGPVAGAGASSTTSGTVPKATTDGKASLGITQKTVLAGNVLSFTGQGFAPGEQLAATLAGGVTAAGPLVAGSFGEVAGAVQIPADMAAGTHRLTLLGAGSKATATAEFSVMANQAGLTVAAEQEAPGIWWALVAVIVAAALLLIVAISSLVTALERRKSARRTRTSDQLSPLEQPVEELV</sequence>
<keyword evidence="2" id="KW-0812">Transmembrane</keyword>
<keyword evidence="2" id="KW-1133">Transmembrane helix</keyword>
<gene>
    <name evidence="4" type="ORF">CVS30_00270</name>
</gene>
<keyword evidence="5" id="KW-1185">Reference proteome</keyword>
<dbReference type="EMBL" id="QJVC01000001">
    <property type="protein sequence ID" value="PYI40011.1"/>
    <property type="molecule type" value="Genomic_DNA"/>
</dbReference>
<evidence type="ECO:0000256" key="2">
    <source>
        <dbReference type="SAM" id="Phobius"/>
    </source>
</evidence>
<dbReference type="Gene3D" id="2.60.40.230">
    <property type="entry name" value="Neocarzinostatin-like"/>
    <property type="match status" value="1"/>
</dbReference>
<reference evidence="4 5" key="1">
    <citation type="submission" date="2018-05" db="EMBL/GenBank/DDBJ databases">
        <title>Genetic diversity of glacier-inhabiting Cryobacterium bacteria in China and description of Cryobacterium mengkeensis sp. nov. and Arthrobacter glacialis sp. nov.</title>
        <authorList>
            <person name="Liu Q."/>
            <person name="Xin Y.-H."/>
        </authorList>
    </citation>
    <scope>NUCLEOTIDE SEQUENCE [LARGE SCALE GENOMIC DNA]</scope>
    <source>
        <strain evidence="4 5">B7</strain>
    </source>
</reference>
<keyword evidence="2" id="KW-0472">Membrane</keyword>
<evidence type="ECO:0000313" key="5">
    <source>
        <dbReference type="Proteomes" id="UP000247980"/>
    </source>
</evidence>
<dbReference type="RefSeq" id="WP_110483338.1">
    <property type="nucleotide sequence ID" value="NZ_QJVC01000001.1"/>
</dbReference>
<evidence type="ECO:0000256" key="3">
    <source>
        <dbReference type="SAM" id="SignalP"/>
    </source>
</evidence>
<dbReference type="AlphaFoldDB" id="A0A2V5IVG8"/>
<feature type="region of interest" description="Disordered" evidence="1">
    <location>
        <begin position="215"/>
        <end position="242"/>
    </location>
</feature>
<name>A0A2V5IVG8_9MICC</name>
<keyword evidence="3" id="KW-0732">Signal</keyword>
<dbReference type="OrthoDB" id="4775562at2"/>
<feature type="compositionally biased region" description="Low complexity" evidence="1">
    <location>
        <begin position="218"/>
        <end position="236"/>
    </location>
</feature>
<feature type="signal peptide" evidence="3">
    <location>
        <begin position="1"/>
        <end position="38"/>
    </location>
</feature>
<accession>A0A2V5IVG8</accession>